<comment type="caution">
    <text evidence="14">The sequence shown here is derived from an EMBL/GenBank/DDBJ whole genome shotgun (WGS) entry which is preliminary data.</text>
</comment>
<comment type="function">
    <text evidence="1 10">DEAD-box RNA helicase-like protein required for pre-18S rRNA processing, specifically at sites A0, A1, and A2.</text>
</comment>
<feature type="compositionally biased region" description="Acidic residues" evidence="11">
    <location>
        <begin position="45"/>
        <end position="65"/>
    </location>
</feature>
<dbReference type="InterPro" id="IPR010678">
    <property type="entry name" value="UTP25"/>
</dbReference>
<dbReference type="PANTHER" id="PTHR12933">
    <property type="entry name" value="ORF PROTEIN-RELATED"/>
    <property type="match status" value="1"/>
</dbReference>
<evidence type="ECO:0000256" key="11">
    <source>
        <dbReference type="SAM" id="MobiDB-lite"/>
    </source>
</evidence>
<keyword evidence="6 10" id="KW-0690">Ribosome biogenesis</keyword>
<sequence length="711" mass="81524">MAPFRKHLKGPNRQFQNGHTRKKAFRSNRLTEPETPVVDVQAESNTEEDQNDSINDSEESTEDDPIPVNSVLPYNVLLQSLNTRSNSDRPRRKRRKIEPVQAFPPETSSHTQDNASVEEDQDEPIDDQVIQEEQPEDVSDADEDGADTIQQHLDIDEQALDQLIKETKSGEISMTKANFCDGYKAVVSGPIMSSSRRSKRQFNSNHGLADYNIKDRIRRQAEKLFPNGMTDLTASLSHTIFNQQDVLFSGRALLNAADIKRAVCVHVLDYTLKNRDHILKNTSRIAKVEEGDAPEYRDQGFTRPKILFLLPTRQACYDMVSEIVTLFEPEQTENRKRFDGSFSRNEDGISEDKPDDFRDLFRGNDDDLFRIGIKLTRKTLKYFSPFYTSDMIFASPLGLRMAFTKKGSTKEDYDFLSSIEVVVVDQADALLQQNWEHVEYIFNHLNLRPKEDHGCDFSRVRHWYLDGHAKYLRQTIVLSSLLTPELNQLWSQHMLNIEGKLKITQEFFDGAIVNFDIAIKQTFARFDTLTPTQEPDARFKAFTTTMIPSLTKMIKPGVQGPYGILIYIHSYMDFVRVRNFMANSSTAQEISFGAISEYTSSTEVARARSHFVNGRHAVLLYSGRAHHYRRYKLKGVKRVIMYSLPDNPLFYTEVAGGYLARSISEGHVAPEDTNVRSLFCKWDILKLERVVGTKRVASMLREKGNDVFDFI</sequence>
<evidence type="ECO:0000313" key="14">
    <source>
        <dbReference type="EMBL" id="CAF9927012.1"/>
    </source>
</evidence>
<evidence type="ECO:0000256" key="6">
    <source>
        <dbReference type="ARBA" id="ARBA00022517"/>
    </source>
</evidence>
<gene>
    <name evidence="14" type="ORF">GOMPHAMPRED_004292</name>
</gene>
<dbReference type="Proteomes" id="UP000664169">
    <property type="component" value="Unassembled WGS sequence"/>
</dbReference>
<keyword evidence="8 10" id="KW-0539">Nucleus</keyword>
<feature type="compositionally biased region" description="Polar residues" evidence="11">
    <location>
        <begin position="106"/>
        <end position="115"/>
    </location>
</feature>
<comment type="subcellular location">
    <subcellularLocation>
        <location evidence="2 10">Nucleus</location>
        <location evidence="2 10">Nucleolus</location>
    </subcellularLocation>
</comment>
<feature type="region of interest" description="Disordered" evidence="11">
    <location>
        <begin position="1"/>
        <end position="124"/>
    </location>
</feature>
<name>A0A8H3FL04_9LECA</name>
<keyword evidence="7 10" id="KW-0698">rRNA processing</keyword>
<evidence type="ECO:0000313" key="15">
    <source>
        <dbReference type="Proteomes" id="UP000664169"/>
    </source>
</evidence>
<reference evidence="14" key="1">
    <citation type="submission" date="2021-03" db="EMBL/GenBank/DDBJ databases">
        <authorList>
            <person name="Tagirdzhanova G."/>
        </authorList>
    </citation>
    <scope>NUCLEOTIDE SEQUENCE</scope>
</reference>
<dbReference type="AlphaFoldDB" id="A0A8H3FL04"/>
<keyword evidence="9 10" id="KW-0687">Ribonucleoprotein</keyword>
<dbReference type="GO" id="GO:0000462">
    <property type="term" value="P:maturation of SSU-rRNA from tricistronic rRNA transcript (SSU-rRNA, 5.8S rRNA, LSU-rRNA)"/>
    <property type="evidence" value="ECO:0007669"/>
    <property type="project" value="TreeGrafter"/>
</dbReference>
<dbReference type="InterPro" id="IPR053939">
    <property type="entry name" value="UTP25_C"/>
</dbReference>
<evidence type="ECO:0000259" key="13">
    <source>
        <dbReference type="Pfam" id="PF22916"/>
    </source>
</evidence>
<dbReference type="GO" id="GO:0034511">
    <property type="term" value="F:U3 snoRNA binding"/>
    <property type="evidence" value="ECO:0007669"/>
    <property type="project" value="InterPro"/>
</dbReference>
<dbReference type="FunFam" id="3.40.50.300:FF:002356">
    <property type="entry name" value="U3 small nucleolar RNA-associated protein 25"/>
    <property type="match status" value="1"/>
</dbReference>
<organism evidence="14 15">
    <name type="scientific">Gomphillus americanus</name>
    <dbReference type="NCBI Taxonomy" id="1940652"/>
    <lineage>
        <taxon>Eukaryota</taxon>
        <taxon>Fungi</taxon>
        <taxon>Dikarya</taxon>
        <taxon>Ascomycota</taxon>
        <taxon>Pezizomycotina</taxon>
        <taxon>Lecanoromycetes</taxon>
        <taxon>OSLEUM clade</taxon>
        <taxon>Ostropomycetidae</taxon>
        <taxon>Ostropales</taxon>
        <taxon>Graphidaceae</taxon>
        <taxon>Gomphilloideae</taxon>
        <taxon>Gomphillus</taxon>
    </lineage>
</organism>
<dbReference type="SUPFAM" id="SSF52540">
    <property type="entry name" value="P-loop containing nucleoside triphosphate hydrolases"/>
    <property type="match status" value="1"/>
</dbReference>
<evidence type="ECO:0000256" key="1">
    <source>
        <dbReference type="ARBA" id="ARBA00002883"/>
    </source>
</evidence>
<accession>A0A8H3FL04</accession>
<feature type="domain" description="UTP25 NTP hydrolase-like" evidence="13">
    <location>
        <begin position="244"/>
        <end position="500"/>
    </location>
</feature>
<evidence type="ECO:0000256" key="8">
    <source>
        <dbReference type="ARBA" id="ARBA00023242"/>
    </source>
</evidence>
<dbReference type="PANTHER" id="PTHR12933:SF0">
    <property type="entry name" value="U3 SMALL NUCLEOLAR RNA-ASSOCIATED PROTEIN 25 HOMOLOG"/>
    <property type="match status" value="1"/>
</dbReference>
<evidence type="ECO:0000256" key="10">
    <source>
        <dbReference type="RuleBase" id="RU365070"/>
    </source>
</evidence>
<feature type="compositionally biased region" description="Basic residues" evidence="11">
    <location>
        <begin position="1"/>
        <end position="10"/>
    </location>
</feature>
<protein>
    <recommendedName>
        <fullName evidence="5 10">U3 small nucleolar RNA-associated protein 25</fullName>
        <shortName evidence="10">U3 snoRNA-associated protein 25</shortName>
    </recommendedName>
</protein>
<dbReference type="InterPro" id="IPR027417">
    <property type="entry name" value="P-loop_NTPase"/>
</dbReference>
<dbReference type="InterPro" id="IPR053940">
    <property type="entry name" value="UTP25_NTPase-like"/>
</dbReference>
<evidence type="ECO:0000256" key="2">
    <source>
        <dbReference type="ARBA" id="ARBA00004604"/>
    </source>
</evidence>
<dbReference type="Gene3D" id="3.40.50.300">
    <property type="entry name" value="P-loop containing nucleotide triphosphate hydrolases"/>
    <property type="match status" value="1"/>
</dbReference>
<dbReference type="Pfam" id="PF06862">
    <property type="entry name" value="Utp25_C"/>
    <property type="match status" value="1"/>
</dbReference>
<comment type="subunit">
    <text evidence="4 10">Component of the ribosomal small subunit (SSU) processome composed of at least 40 protein subunits and snoRNA U3.</text>
</comment>
<dbReference type="GO" id="GO:0019843">
    <property type="term" value="F:rRNA binding"/>
    <property type="evidence" value="ECO:0007669"/>
    <property type="project" value="TreeGrafter"/>
</dbReference>
<comment type="similarity">
    <text evidence="3 10">Belongs to the UTP25 family.</text>
</comment>
<dbReference type="GO" id="GO:0032040">
    <property type="term" value="C:small-subunit processome"/>
    <property type="evidence" value="ECO:0007669"/>
    <property type="project" value="TreeGrafter"/>
</dbReference>
<evidence type="ECO:0000259" key="12">
    <source>
        <dbReference type="Pfam" id="PF06862"/>
    </source>
</evidence>
<feature type="domain" description="UTP25 C-terminal" evidence="12">
    <location>
        <begin position="513"/>
        <end position="710"/>
    </location>
</feature>
<evidence type="ECO:0000256" key="7">
    <source>
        <dbReference type="ARBA" id="ARBA00022552"/>
    </source>
</evidence>
<evidence type="ECO:0000256" key="3">
    <source>
        <dbReference type="ARBA" id="ARBA00009223"/>
    </source>
</evidence>
<dbReference type="OrthoDB" id="10264378at2759"/>
<proteinExistence type="inferred from homology"/>
<evidence type="ECO:0000256" key="5">
    <source>
        <dbReference type="ARBA" id="ARBA00015422"/>
    </source>
</evidence>
<evidence type="ECO:0000256" key="9">
    <source>
        <dbReference type="ARBA" id="ARBA00023274"/>
    </source>
</evidence>
<evidence type="ECO:0000256" key="4">
    <source>
        <dbReference type="ARBA" id="ARBA00011192"/>
    </source>
</evidence>
<dbReference type="EMBL" id="CAJPDQ010000026">
    <property type="protein sequence ID" value="CAF9927012.1"/>
    <property type="molecule type" value="Genomic_DNA"/>
</dbReference>
<keyword evidence="15" id="KW-1185">Reference proteome</keyword>
<dbReference type="Pfam" id="PF22916">
    <property type="entry name" value="UTP25_NTPase-like"/>
    <property type="match status" value="1"/>
</dbReference>